<sequence>MSRTGCREKDKEKHDYNPIRRSHTIMCPEDVAAGKKSYWPELEITGIIRNLSPALWSLSHLRCLYLNDNNLSRLPPGIAQLAGLTHLDLSCNKLRSLPAELGDLVMLRQLHLNHNQIRVLPYELGRLFHLHTLDKKKQRATMNTSYGNLLEMMCSWDASHHVKYAHPMSILFSTATLKTWVMSWTELVRRGQKREVASRAQE</sequence>
<evidence type="ECO:0000313" key="2">
    <source>
        <dbReference type="Proteomes" id="UP000821845"/>
    </source>
</evidence>
<reference evidence="1" key="1">
    <citation type="submission" date="2020-05" db="EMBL/GenBank/DDBJ databases">
        <title>Large-scale comparative analyses of tick genomes elucidate their genetic diversity and vector capacities.</title>
        <authorList>
            <person name="Jia N."/>
            <person name="Wang J."/>
            <person name="Shi W."/>
            <person name="Du L."/>
            <person name="Sun Y."/>
            <person name="Zhan W."/>
            <person name="Jiang J."/>
            <person name="Wang Q."/>
            <person name="Zhang B."/>
            <person name="Ji P."/>
            <person name="Sakyi L.B."/>
            <person name="Cui X."/>
            <person name="Yuan T."/>
            <person name="Jiang B."/>
            <person name="Yang W."/>
            <person name="Lam T.T.-Y."/>
            <person name="Chang Q."/>
            <person name="Ding S."/>
            <person name="Wang X."/>
            <person name="Zhu J."/>
            <person name="Ruan X."/>
            <person name="Zhao L."/>
            <person name="Wei J."/>
            <person name="Que T."/>
            <person name="Du C."/>
            <person name="Cheng J."/>
            <person name="Dai P."/>
            <person name="Han X."/>
            <person name="Huang E."/>
            <person name="Gao Y."/>
            <person name="Liu J."/>
            <person name="Shao H."/>
            <person name="Ye R."/>
            <person name="Li L."/>
            <person name="Wei W."/>
            <person name="Wang X."/>
            <person name="Wang C."/>
            <person name="Yang T."/>
            <person name="Huo Q."/>
            <person name="Li W."/>
            <person name="Guo W."/>
            <person name="Chen H."/>
            <person name="Zhou L."/>
            <person name="Ni X."/>
            <person name="Tian J."/>
            <person name="Zhou Y."/>
            <person name="Sheng Y."/>
            <person name="Liu T."/>
            <person name="Pan Y."/>
            <person name="Xia L."/>
            <person name="Li J."/>
            <person name="Zhao F."/>
            <person name="Cao W."/>
        </authorList>
    </citation>
    <scope>NUCLEOTIDE SEQUENCE</scope>
    <source>
        <strain evidence="1">Hyas-2018</strain>
    </source>
</reference>
<organism evidence="1 2">
    <name type="scientific">Hyalomma asiaticum</name>
    <name type="common">Tick</name>
    <dbReference type="NCBI Taxonomy" id="266040"/>
    <lineage>
        <taxon>Eukaryota</taxon>
        <taxon>Metazoa</taxon>
        <taxon>Ecdysozoa</taxon>
        <taxon>Arthropoda</taxon>
        <taxon>Chelicerata</taxon>
        <taxon>Arachnida</taxon>
        <taxon>Acari</taxon>
        <taxon>Parasitiformes</taxon>
        <taxon>Ixodida</taxon>
        <taxon>Ixodoidea</taxon>
        <taxon>Ixodidae</taxon>
        <taxon>Hyalomminae</taxon>
        <taxon>Hyalomma</taxon>
    </lineage>
</organism>
<keyword evidence="2" id="KW-1185">Reference proteome</keyword>
<proteinExistence type="predicted"/>
<dbReference type="Proteomes" id="UP000821845">
    <property type="component" value="Chromosome 1"/>
</dbReference>
<gene>
    <name evidence="1" type="ORF">HPB50_027198</name>
</gene>
<name>A0ACB7TRG1_HYAAI</name>
<protein>
    <submittedName>
        <fullName evidence="1">Uncharacterized protein</fullName>
    </submittedName>
</protein>
<dbReference type="EMBL" id="CM023481">
    <property type="protein sequence ID" value="KAH6948942.1"/>
    <property type="molecule type" value="Genomic_DNA"/>
</dbReference>
<comment type="caution">
    <text evidence="1">The sequence shown here is derived from an EMBL/GenBank/DDBJ whole genome shotgun (WGS) entry which is preliminary data.</text>
</comment>
<accession>A0ACB7TRG1</accession>
<evidence type="ECO:0000313" key="1">
    <source>
        <dbReference type="EMBL" id="KAH6948942.1"/>
    </source>
</evidence>